<proteinExistence type="predicted"/>
<accession>A0A834NQM6</accession>
<evidence type="ECO:0000256" key="1">
    <source>
        <dbReference type="SAM" id="Phobius"/>
    </source>
</evidence>
<evidence type="ECO:0000313" key="3">
    <source>
        <dbReference type="Proteomes" id="UP000600918"/>
    </source>
</evidence>
<reference evidence="2" key="1">
    <citation type="journal article" date="2020" name="G3 (Bethesda)">
        <title>High-Quality Assemblies for Three Invasive Social Wasps from the &lt;i&gt;Vespula&lt;/i&gt; Genus.</title>
        <authorList>
            <person name="Harrop T.W.R."/>
            <person name="Guhlin J."/>
            <person name="McLaughlin G.M."/>
            <person name="Permina E."/>
            <person name="Stockwell P."/>
            <person name="Gilligan J."/>
            <person name="Le Lec M.F."/>
            <person name="Gruber M.A.M."/>
            <person name="Quinn O."/>
            <person name="Lovegrove M."/>
            <person name="Duncan E.J."/>
            <person name="Remnant E.J."/>
            <person name="Van Eeckhoven J."/>
            <person name="Graham B."/>
            <person name="Knapp R.A."/>
            <person name="Langford K.W."/>
            <person name="Kronenberg Z."/>
            <person name="Press M.O."/>
            <person name="Eacker S.M."/>
            <person name="Wilson-Rankin E.E."/>
            <person name="Purcell J."/>
            <person name="Lester P.J."/>
            <person name="Dearden P.K."/>
        </authorList>
    </citation>
    <scope>NUCLEOTIDE SEQUENCE</scope>
    <source>
        <strain evidence="2">Volc-1</strain>
    </source>
</reference>
<dbReference type="EMBL" id="JACSDY010000011">
    <property type="protein sequence ID" value="KAF7415688.1"/>
    <property type="molecule type" value="Genomic_DNA"/>
</dbReference>
<comment type="caution">
    <text evidence="2">The sequence shown here is derived from an EMBL/GenBank/DDBJ whole genome shotgun (WGS) entry which is preliminary data.</text>
</comment>
<gene>
    <name evidence="2" type="ORF">H0235_012280</name>
</gene>
<dbReference type="Proteomes" id="UP000600918">
    <property type="component" value="Unassembled WGS sequence"/>
</dbReference>
<sequence>MSTNDLRKAMPAIRVTAGIYTYVFIVRFCERERVKRGEEEVEEEEEVLTDRSRAYHLQAASISQKFIRANAPDGFVVYTKSIFIKSTPAIAYRYIDTPASITFTFTASALGN</sequence>
<dbReference type="AlphaFoldDB" id="A0A834NQM6"/>
<evidence type="ECO:0000313" key="2">
    <source>
        <dbReference type="EMBL" id="KAF7415688.1"/>
    </source>
</evidence>
<protein>
    <submittedName>
        <fullName evidence="2">Uncharacterized protein</fullName>
    </submittedName>
</protein>
<organism evidence="2 3">
    <name type="scientific">Vespula pensylvanica</name>
    <name type="common">Western yellow jacket</name>
    <name type="synonym">Wasp</name>
    <dbReference type="NCBI Taxonomy" id="30213"/>
    <lineage>
        <taxon>Eukaryota</taxon>
        <taxon>Metazoa</taxon>
        <taxon>Ecdysozoa</taxon>
        <taxon>Arthropoda</taxon>
        <taxon>Hexapoda</taxon>
        <taxon>Insecta</taxon>
        <taxon>Pterygota</taxon>
        <taxon>Neoptera</taxon>
        <taxon>Endopterygota</taxon>
        <taxon>Hymenoptera</taxon>
        <taxon>Apocrita</taxon>
        <taxon>Aculeata</taxon>
        <taxon>Vespoidea</taxon>
        <taxon>Vespidae</taxon>
        <taxon>Vespinae</taxon>
        <taxon>Vespula</taxon>
    </lineage>
</organism>
<name>A0A834NQM6_VESPE</name>
<keyword evidence="1" id="KW-0472">Membrane</keyword>
<keyword evidence="3" id="KW-1185">Reference proteome</keyword>
<keyword evidence="1" id="KW-0812">Transmembrane</keyword>
<keyword evidence="1" id="KW-1133">Transmembrane helix</keyword>
<feature type="transmembrane region" description="Helical" evidence="1">
    <location>
        <begin position="12"/>
        <end position="29"/>
    </location>
</feature>